<evidence type="ECO:0000256" key="4">
    <source>
        <dbReference type="PROSITE-ProRule" id="PRU00339"/>
    </source>
</evidence>
<evidence type="ECO:0000256" key="1">
    <source>
        <dbReference type="ARBA" id="ARBA00008175"/>
    </source>
</evidence>
<feature type="region of interest" description="Disordered" evidence="5">
    <location>
        <begin position="280"/>
        <end position="319"/>
    </location>
</feature>
<dbReference type="SMART" id="SM00028">
    <property type="entry name" value="TPR"/>
    <property type="match status" value="3"/>
</dbReference>
<dbReference type="InterPro" id="IPR032374">
    <property type="entry name" value="SGTA_dimer"/>
</dbReference>
<dbReference type="InterPro" id="IPR019734">
    <property type="entry name" value="TPR_rpt"/>
</dbReference>
<dbReference type="Gene3D" id="1.20.5.420">
    <property type="entry name" value="Immunoglobulin FC, subunit C"/>
    <property type="match status" value="1"/>
</dbReference>
<dbReference type="SUPFAM" id="SSF48452">
    <property type="entry name" value="TPR-like"/>
    <property type="match status" value="1"/>
</dbReference>
<keyword evidence="2" id="KW-0677">Repeat</keyword>
<proteinExistence type="inferred from homology"/>
<feature type="domain" description="SGTA homodimerisation" evidence="6">
    <location>
        <begin position="6"/>
        <end position="67"/>
    </location>
</feature>
<keyword evidence="3 4" id="KW-0802">TPR repeat</keyword>
<evidence type="ECO:0000256" key="5">
    <source>
        <dbReference type="SAM" id="MobiDB-lite"/>
    </source>
</evidence>
<dbReference type="PANTHER" id="PTHR45831:SF2">
    <property type="entry name" value="LD24721P"/>
    <property type="match status" value="1"/>
</dbReference>
<evidence type="ECO:0000313" key="8">
    <source>
        <dbReference type="RefSeq" id="XP_014666005.1"/>
    </source>
</evidence>
<keyword evidence="7" id="KW-1185">Reference proteome</keyword>
<feature type="compositionally biased region" description="Pro residues" evidence="5">
    <location>
        <begin position="304"/>
        <end position="319"/>
    </location>
</feature>
<feature type="repeat" description="TPR" evidence="4">
    <location>
        <begin position="154"/>
        <end position="187"/>
    </location>
</feature>
<dbReference type="RefSeq" id="XP_014666005.1">
    <property type="nucleotide sequence ID" value="XM_014810519.1"/>
</dbReference>
<dbReference type="PANTHER" id="PTHR45831">
    <property type="entry name" value="LD24721P"/>
    <property type="match status" value="1"/>
</dbReference>
<feature type="region of interest" description="Disordered" evidence="5">
    <location>
        <begin position="69"/>
        <end position="94"/>
    </location>
</feature>
<evidence type="ECO:0000256" key="2">
    <source>
        <dbReference type="ARBA" id="ARBA00022737"/>
    </source>
</evidence>
<comment type="similarity">
    <text evidence="1">Belongs to the SGT family.</text>
</comment>
<dbReference type="GeneID" id="106807978"/>
<accession>A0ABM1E1D4</accession>
<dbReference type="Pfam" id="PF00515">
    <property type="entry name" value="TPR_1"/>
    <property type="match status" value="1"/>
</dbReference>
<evidence type="ECO:0000313" key="7">
    <source>
        <dbReference type="Proteomes" id="UP000695022"/>
    </source>
</evidence>
<dbReference type="Pfam" id="PF13414">
    <property type="entry name" value="TPR_11"/>
    <property type="match status" value="1"/>
</dbReference>
<dbReference type="Proteomes" id="UP000695022">
    <property type="component" value="Unplaced"/>
</dbReference>
<evidence type="ECO:0000259" key="6">
    <source>
        <dbReference type="Pfam" id="PF16546"/>
    </source>
</evidence>
<dbReference type="Gene3D" id="1.25.40.10">
    <property type="entry name" value="Tetratricopeptide repeat domain"/>
    <property type="match status" value="1"/>
</dbReference>
<dbReference type="InterPro" id="IPR047150">
    <property type="entry name" value="SGT"/>
</dbReference>
<feature type="repeat" description="TPR" evidence="4">
    <location>
        <begin position="86"/>
        <end position="119"/>
    </location>
</feature>
<sequence length="319" mass="34745">MSDRDRLVFAFLQFLQDEIGSGQLSGDAAESLEVTVQCLETAFGITPSDPEVASRLRVSKPLLSIFQEATKDEKPAGPTAEQKEEAEGLKNEGNNLMKSESFSEAIEYYNKAIVLDPTNAVYYCNRAAAYSKTDQHLNAVQDCQKAINIDSTYSKPYGRMGLAYTGMNRHAEAKVCYAKALELDPENQSYQNNMRISEERLKDLPGDGAAGGLPLGGAMNAGGMDFGSLLSNPALMNMATQMMSNPMMQNLMSDLMSGASTRPDGQQGLSTLLQAGQELASQMQHQNPELVDMLRQQMTNQQQPPQPDEQPPPPPPGPN</sequence>
<evidence type="ECO:0000256" key="3">
    <source>
        <dbReference type="ARBA" id="ARBA00022803"/>
    </source>
</evidence>
<name>A0ABM1E1D4_PRICU</name>
<reference evidence="8" key="1">
    <citation type="submission" date="2025-08" db="UniProtKB">
        <authorList>
            <consortium name="RefSeq"/>
        </authorList>
    </citation>
    <scope>IDENTIFICATION</scope>
</reference>
<dbReference type="Pfam" id="PF16546">
    <property type="entry name" value="SGTA_dimer"/>
    <property type="match status" value="1"/>
</dbReference>
<organism evidence="7 8">
    <name type="scientific">Priapulus caudatus</name>
    <name type="common">Priapulid worm</name>
    <dbReference type="NCBI Taxonomy" id="37621"/>
    <lineage>
        <taxon>Eukaryota</taxon>
        <taxon>Metazoa</taxon>
        <taxon>Ecdysozoa</taxon>
        <taxon>Scalidophora</taxon>
        <taxon>Priapulida</taxon>
        <taxon>Priapulimorpha</taxon>
        <taxon>Priapulimorphida</taxon>
        <taxon>Priapulidae</taxon>
        <taxon>Priapulus</taxon>
    </lineage>
</organism>
<dbReference type="InterPro" id="IPR011990">
    <property type="entry name" value="TPR-like_helical_dom_sf"/>
</dbReference>
<protein>
    <submittedName>
        <fullName evidence="8">Small glutamine-rich tetratricopeptide repeat-containing protein alpha-like</fullName>
    </submittedName>
</protein>
<dbReference type="PROSITE" id="PS50005">
    <property type="entry name" value="TPR"/>
    <property type="match status" value="2"/>
</dbReference>
<feature type="compositionally biased region" description="Basic and acidic residues" evidence="5">
    <location>
        <begin position="69"/>
        <end position="90"/>
    </location>
</feature>
<gene>
    <name evidence="8" type="primary">LOC106807978</name>
</gene>